<dbReference type="OrthoDB" id="10043382at2759"/>
<dbReference type="GO" id="GO:0050482">
    <property type="term" value="P:arachidonate secretion"/>
    <property type="evidence" value="ECO:0007669"/>
    <property type="project" value="InterPro"/>
</dbReference>
<feature type="chain" id="PRO_5029669387" description="Conodipine-M alpha chain" evidence="1">
    <location>
        <begin position="18"/>
        <end position="184"/>
    </location>
</feature>
<dbReference type="InterPro" id="IPR036444">
    <property type="entry name" value="PLipase_A2_dom_sf"/>
</dbReference>
<dbReference type="PANTHER" id="PTHR37687:SF1">
    <property type="entry name" value="AGAP006772-PA"/>
    <property type="match status" value="1"/>
</dbReference>
<keyword evidence="3" id="KW-1185">Reference proteome</keyword>
<dbReference type="AlphaFoldDB" id="A0A7M5X3Q8"/>
<evidence type="ECO:0000313" key="2">
    <source>
        <dbReference type="EnsemblMetazoa" id="CLYHEMP017505.1"/>
    </source>
</evidence>
<sequence length="184" mass="20725">MLFLIACIAAYVNFSVALDNSTCPIVKKTNGCSIPLDLSFPYKEVFKDVCNMHDVCYVCGKTNNWTRAECDLAFLKDLRNYCNTTTQFADSHVTFQKDKLRSILQNAVKKAGLTSQDGIDLKKEAFEIFMMVVAWRYIQDKHIACLHGANIYYKAVNAFGASSYAKRPKPICTHACAKKLGHPY</sequence>
<proteinExistence type="predicted"/>
<dbReference type="EnsemblMetazoa" id="CLYHEMT017505.1">
    <property type="protein sequence ID" value="CLYHEMP017505.1"/>
    <property type="gene ID" value="CLYHEMG017505"/>
</dbReference>
<dbReference type="Gene3D" id="1.20.90.10">
    <property type="entry name" value="Phospholipase A2 domain"/>
    <property type="match status" value="1"/>
</dbReference>
<evidence type="ECO:0008006" key="4">
    <source>
        <dbReference type="Google" id="ProtNLM"/>
    </source>
</evidence>
<dbReference type="PANTHER" id="PTHR37687">
    <property type="entry name" value="AGAP006772-PA"/>
    <property type="match status" value="1"/>
</dbReference>
<dbReference type="Proteomes" id="UP000594262">
    <property type="component" value="Unplaced"/>
</dbReference>
<protein>
    <recommendedName>
        <fullName evidence="4">Conodipine-M alpha chain</fullName>
    </recommendedName>
</protein>
<evidence type="ECO:0000256" key="1">
    <source>
        <dbReference type="SAM" id="SignalP"/>
    </source>
</evidence>
<name>A0A7M5X3Q8_9CNID</name>
<reference evidence="2" key="1">
    <citation type="submission" date="2021-01" db="UniProtKB">
        <authorList>
            <consortium name="EnsemblMetazoa"/>
        </authorList>
    </citation>
    <scope>IDENTIFICATION</scope>
</reference>
<dbReference type="RefSeq" id="XP_066915438.1">
    <property type="nucleotide sequence ID" value="XM_067059337.1"/>
</dbReference>
<dbReference type="GO" id="GO:0006644">
    <property type="term" value="P:phospholipid metabolic process"/>
    <property type="evidence" value="ECO:0007669"/>
    <property type="project" value="InterPro"/>
</dbReference>
<accession>A0A7M5X3Q8</accession>
<dbReference type="SUPFAM" id="SSF48619">
    <property type="entry name" value="Phospholipase A2, PLA2"/>
    <property type="match status" value="1"/>
</dbReference>
<feature type="signal peptide" evidence="1">
    <location>
        <begin position="1"/>
        <end position="17"/>
    </location>
</feature>
<keyword evidence="1" id="KW-0732">Signal</keyword>
<evidence type="ECO:0000313" key="3">
    <source>
        <dbReference type="Proteomes" id="UP000594262"/>
    </source>
</evidence>
<dbReference type="GeneID" id="136802583"/>
<dbReference type="InterPro" id="IPR038875">
    <property type="entry name" value="PLA2_conodipine-like"/>
</dbReference>
<organism evidence="2 3">
    <name type="scientific">Clytia hemisphaerica</name>
    <dbReference type="NCBI Taxonomy" id="252671"/>
    <lineage>
        <taxon>Eukaryota</taxon>
        <taxon>Metazoa</taxon>
        <taxon>Cnidaria</taxon>
        <taxon>Hydrozoa</taxon>
        <taxon>Hydroidolina</taxon>
        <taxon>Leptothecata</taxon>
        <taxon>Obeliida</taxon>
        <taxon>Clytiidae</taxon>
        <taxon>Clytia</taxon>
    </lineage>
</organism>
<dbReference type="GO" id="GO:0004623">
    <property type="term" value="F:phospholipase A2 activity"/>
    <property type="evidence" value="ECO:0007669"/>
    <property type="project" value="InterPro"/>
</dbReference>